<dbReference type="GO" id="GO:0004644">
    <property type="term" value="F:phosphoribosylglycinamide formyltransferase activity"/>
    <property type="evidence" value="ECO:0007669"/>
    <property type="project" value="UniProtKB-EC"/>
</dbReference>
<feature type="binding site" evidence="6">
    <location>
        <begin position="43"/>
        <end position="45"/>
    </location>
    <ligand>
        <name>N(1)-(5-phospho-beta-D-ribosyl)glycinamide</name>
        <dbReference type="ChEBI" id="CHEBI:143788"/>
    </ligand>
</feature>
<keyword evidence="2 6" id="KW-0808">Transferase</keyword>
<feature type="active site" description="Proton donor" evidence="6">
    <location>
        <position position="134"/>
    </location>
</feature>
<reference evidence="8 9" key="1">
    <citation type="submission" date="2021-03" db="EMBL/GenBank/DDBJ databases">
        <title>novel species isolated from a fishpond in China.</title>
        <authorList>
            <person name="Lu H."/>
            <person name="Cai Z."/>
        </authorList>
    </citation>
    <scope>NUCLEOTIDE SEQUENCE [LARGE SCALE GENOMIC DNA]</scope>
    <source>
        <strain evidence="8 9">H41</strain>
    </source>
</reference>
<dbReference type="Proteomes" id="UP000664317">
    <property type="component" value="Unassembled WGS sequence"/>
</dbReference>
<gene>
    <name evidence="6 8" type="primary">purN</name>
    <name evidence="8" type="ORF">J0A68_11280</name>
</gene>
<evidence type="ECO:0000256" key="5">
    <source>
        <dbReference type="ARBA" id="ARBA00047664"/>
    </source>
</evidence>
<dbReference type="InterPro" id="IPR004607">
    <property type="entry name" value="GART"/>
</dbReference>
<dbReference type="EMBL" id="JAFKCT010000004">
    <property type="protein sequence ID" value="MBN7811535.1"/>
    <property type="molecule type" value="Genomic_DNA"/>
</dbReference>
<name>A0ABS3C348_9BACT</name>
<dbReference type="EC" id="2.1.2.2" evidence="6"/>
<feature type="domain" description="Formyl transferase N-terminal" evidence="7">
    <location>
        <begin position="34"/>
        <end position="212"/>
    </location>
</feature>
<dbReference type="InterPro" id="IPR001555">
    <property type="entry name" value="GART_AS"/>
</dbReference>
<dbReference type="SUPFAM" id="SSF53328">
    <property type="entry name" value="Formyltransferase"/>
    <property type="match status" value="1"/>
</dbReference>
<keyword evidence="9" id="KW-1185">Reference proteome</keyword>
<dbReference type="NCBIfam" id="TIGR00639">
    <property type="entry name" value="PurN"/>
    <property type="match status" value="1"/>
</dbReference>
<evidence type="ECO:0000259" key="7">
    <source>
        <dbReference type="Pfam" id="PF00551"/>
    </source>
</evidence>
<evidence type="ECO:0000256" key="4">
    <source>
        <dbReference type="ARBA" id="ARBA00038440"/>
    </source>
</evidence>
<evidence type="ECO:0000313" key="9">
    <source>
        <dbReference type="Proteomes" id="UP000664317"/>
    </source>
</evidence>
<comment type="catalytic activity">
    <reaction evidence="5 6">
        <text>N(1)-(5-phospho-beta-D-ribosyl)glycinamide + (6R)-10-formyltetrahydrofolate = N(2)-formyl-N(1)-(5-phospho-beta-D-ribosyl)glycinamide + (6S)-5,6,7,8-tetrahydrofolate + H(+)</text>
        <dbReference type="Rhea" id="RHEA:15053"/>
        <dbReference type="ChEBI" id="CHEBI:15378"/>
        <dbReference type="ChEBI" id="CHEBI:57453"/>
        <dbReference type="ChEBI" id="CHEBI:143788"/>
        <dbReference type="ChEBI" id="CHEBI:147286"/>
        <dbReference type="ChEBI" id="CHEBI:195366"/>
        <dbReference type="EC" id="2.1.2.2"/>
    </reaction>
</comment>
<feature type="binding site" evidence="6">
    <location>
        <position position="132"/>
    </location>
    <ligand>
        <name>(6R)-10-formyltetrahydrofolate</name>
        <dbReference type="ChEBI" id="CHEBI:195366"/>
    </ligand>
</feature>
<dbReference type="PANTHER" id="PTHR43369:SF2">
    <property type="entry name" value="PHOSPHORIBOSYLGLYCINAMIDE FORMYLTRANSFERASE"/>
    <property type="match status" value="1"/>
</dbReference>
<dbReference type="Gene3D" id="3.40.50.170">
    <property type="entry name" value="Formyl transferase, N-terminal domain"/>
    <property type="match status" value="1"/>
</dbReference>
<keyword evidence="3 6" id="KW-0658">Purine biosynthesis</keyword>
<dbReference type="PANTHER" id="PTHR43369">
    <property type="entry name" value="PHOSPHORIBOSYLGLYCINAMIDE FORMYLTRANSFERASE"/>
    <property type="match status" value="1"/>
</dbReference>
<evidence type="ECO:0000256" key="1">
    <source>
        <dbReference type="ARBA" id="ARBA00005054"/>
    </source>
</evidence>
<feature type="site" description="Raises pKa of active site His" evidence="6">
    <location>
        <position position="175"/>
    </location>
</feature>
<comment type="caution">
    <text evidence="6">Lacks conserved residue(s) required for the propagation of feature annotation.</text>
</comment>
<comment type="pathway">
    <text evidence="1 6">Purine metabolism; IMP biosynthesis via de novo pathway; N(2)-formyl-N(1)-(5-phospho-D-ribosyl)glycinamide from N(1)-(5-phospho-D-ribosyl)glycinamide (10-formyl THF route): step 1/1.</text>
</comment>
<comment type="function">
    <text evidence="6">Catalyzes the transfer of a formyl group from 10-formyltetrahydrofolate to 5-phospho-ribosyl-glycinamide (GAR), producing 5-phospho-ribosyl-N-formylglycinamide (FGAR) and tetrahydrofolate.</text>
</comment>
<dbReference type="InterPro" id="IPR036477">
    <property type="entry name" value="Formyl_transf_N_sf"/>
</dbReference>
<feature type="binding site" evidence="6">
    <location>
        <position position="89"/>
    </location>
    <ligand>
        <name>(6R)-10-formyltetrahydrofolate</name>
        <dbReference type="ChEBI" id="CHEBI:195366"/>
    </ligand>
</feature>
<organism evidence="8 9">
    <name type="scientific">Algoriphagus oliviformis</name>
    <dbReference type="NCBI Taxonomy" id="2811231"/>
    <lineage>
        <taxon>Bacteria</taxon>
        <taxon>Pseudomonadati</taxon>
        <taxon>Bacteroidota</taxon>
        <taxon>Cytophagia</taxon>
        <taxon>Cytophagales</taxon>
        <taxon>Cyclobacteriaceae</taxon>
        <taxon>Algoriphagus</taxon>
    </lineage>
</organism>
<sequence>MVEVGHFNWDKPASFSNLRLIKPNTPRLVSSPVRIAILASGSGSNAEKIMEYFQHSDQAEIALVASNKADAFVLERARKFSVPTFTFSRKEMEAGTLTQKLLADKIDWVILAGFLLKIPDELTRSFSDRMVNIHPALLPRYGGKGMYGMHVHEAVKAAGDAETGITIHLVNEHYDEGKIIFQASTPVSPEDSPEDIAQKVHALEHEHFPRVIGELLGR</sequence>
<dbReference type="CDD" id="cd08645">
    <property type="entry name" value="FMT_core_GART"/>
    <property type="match status" value="1"/>
</dbReference>
<comment type="similarity">
    <text evidence="4 6">Belongs to the GART family.</text>
</comment>
<dbReference type="PROSITE" id="PS00373">
    <property type="entry name" value="GART"/>
    <property type="match status" value="1"/>
</dbReference>
<evidence type="ECO:0000256" key="3">
    <source>
        <dbReference type="ARBA" id="ARBA00022755"/>
    </source>
</evidence>
<dbReference type="Pfam" id="PF00551">
    <property type="entry name" value="Formyl_trans_N"/>
    <property type="match status" value="1"/>
</dbReference>
<dbReference type="HAMAP" id="MF_01930">
    <property type="entry name" value="PurN"/>
    <property type="match status" value="1"/>
</dbReference>
<comment type="caution">
    <text evidence="8">The sequence shown here is derived from an EMBL/GenBank/DDBJ whole genome shotgun (WGS) entry which is preliminary data.</text>
</comment>
<evidence type="ECO:0000313" key="8">
    <source>
        <dbReference type="EMBL" id="MBN7811535.1"/>
    </source>
</evidence>
<accession>A0ABS3C348</accession>
<evidence type="ECO:0000256" key="2">
    <source>
        <dbReference type="ARBA" id="ARBA00022679"/>
    </source>
</evidence>
<evidence type="ECO:0000256" key="6">
    <source>
        <dbReference type="HAMAP-Rule" id="MF_01930"/>
    </source>
</evidence>
<proteinExistence type="inferred from homology"/>
<dbReference type="InterPro" id="IPR002376">
    <property type="entry name" value="Formyl_transf_N"/>
</dbReference>
<protein>
    <recommendedName>
        <fullName evidence="6">Phosphoribosylglycinamide formyltransferase</fullName>
        <ecNumber evidence="6">2.1.2.2</ecNumber>
    </recommendedName>
    <alternativeName>
        <fullName evidence="6">5'-phosphoribosylglycinamide transformylase</fullName>
    </alternativeName>
    <alternativeName>
        <fullName evidence="6">GAR transformylase</fullName>
        <shortName evidence="6">GART</shortName>
    </alternativeName>
</protein>